<protein>
    <submittedName>
        <fullName evidence="2">Uncharacterized protein</fullName>
    </submittedName>
</protein>
<accession>A0A0D9ZCB5</accession>
<sequence length="76" mass="8252">MGRPKVLLAEMLAIFGLVASLSCSPATTRRRTSLLGPEHSGESYTDLLTIIQNLFKPPACTASIDRSRSFSKPKTD</sequence>
<dbReference type="HOGENOM" id="CLU_2658542_0_0_1"/>
<evidence type="ECO:0000256" key="1">
    <source>
        <dbReference type="SAM" id="SignalP"/>
    </source>
</evidence>
<keyword evidence="1" id="KW-0732">Signal</keyword>
<organism evidence="2">
    <name type="scientific">Oryza glumipatula</name>
    <dbReference type="NCBI Taxonomy" id="40148"/>
    <lineage>
        <taxon>Eukaryota</taxon>
        <taxon>Viridiplantae</taxon>
        <taxon>Streptophyta</taxon>
        <taxon>Embryophyta</taxon>
        <taxon>Tracheophyta</taxon>
        <taxon>Spermatophyta</taxon>
        <taxon>Magnoliopsida</taxon>
        <taxon>Liliopsida</taxon>
        <taxon>Poales</taxon>
        <taxon>Poaceae</taxon>
        <taxon>BOP clade</taxon>
        <taxon>Oryzoideae</taxon>
        <taxon>Oryzeae</taxon>
        <taxon>Oryzinae</taxon>
        <taxon>Oryza</taxon>
    </lineage>
</organism>
<keyword evidence="3" id="KW-1185">Reference proteome</keyword>
<reference evidence="2" key="1">
    <citation type="submission" date="2015-04" db="UniProtKB">
        <authorList>
            <consortium name="EnsemblPlants"/>
        </authorList>
    </citation>
    <scope>IDENTIFICATION</scope>
</reference>
<dbReference type="AlphaFoldDB" id="A0A0D9ZCB5"/>
<dbReference type="Gramene" id="OGLUM03G31790.1">
    <property type="protein sequence ID" value="OGLUM03G31790.1"/>
    <property type="gene ID" value="OGLUM03G31790"/>
</dbReference>
<feature type="signal peptide" evidence="1">
    <location>
        <begin position="1"/>
        <end position="20"/>
    </location>
</feature>
<reference evidence="2" key="2">
    <citation type="submission" date="2018-05" db="EMBL/GenBank/DDBJ databases">
        <title>OgluRS3 (Oryza glumaepatula Reference Sequence Version 3).</title>
        <authorList>
            <person name="Zhang J."/>
            <person name="Kudrna D."/>
            <person name="Lee S."/>
            <person name="Talag J."/>
            <person name="Welchert J."/>
            <person name="Wing R.A."/>
        </authorList>
    </citation>
    <scope>NUCLEOTIDE SEQUENCE [LARGE SCALE GENOMIC DNA]</scope>
</reference>
<proteinExistence type="predicted"/>
<dbReference type="Proteomes" id="UP000026961">
    <property type="component" value="Chromosome 3"/>
</dbReference>
<dbReference type="PROSITE" id="PS51257">
    <property type="entry name" value="PROKAR_LIPOPROTEIN"/>
    <property type="match status" value="1"/>
</dbReference>
<feature type="chain" id="PRO_5002352427" evidence="1">
    <location>
        <begin position="21"/>
        <end position="76"/>
    </location>
</feature>
<evidence type="ECO:0000313" key="3">
    <source>
        <dbReference type="Proteomes" id="UP000026961"/>
    </source>
</evidence>
<dbReference type="EnsemblPlants" id="OGLUM03G31790.1">
    <property type="protein sequence ID" value="OGLUM03G31790.1"/>
    <property type="gene ID" value="OGLUM03G31790"/>
</dbReference>
<name>A0A0D9ZCB5_9ORYZ</name>
<evidence type="ECO:0000313" key="2">
    <source>
        <dbReference type="EnsemblPlants" id="OGLUM03G31790.1"/>
    </source>
</evidence>